<dbReference type="Proteomes" id="UP000821845">
    <property type="component" value="Chromosome 3"/>
</dbReference>
<name>A0ACB7SNX7_HYAAI</name>
<accession>A0ACB7SNX7</accession>
<organism evidence="1 2">
    <name type="scientific">Hyalomma asiaticum</name>
    <name type="common">Tick</name>
    <dbReference type="NCBI Taxonomy" id="266040"/>
    <lineage>
        <taxon>Eukaryota</taxon>
        <taxon>Metazoa</taxon>
        <taxon>Ecdysozoa</taxon>
        <taxon>Arthropoda</taxon>
        <taxon>Chelicerata</taxon>
        <taxon>Arachnida</taxon>
        <taxon>Acari</taxon>
        <taxon>Parasitiformes</taxon>
        <taxon>Ixodida</taxon>
        <taxon>Ixodoidea</taxon>
        <taxon>Ixodidae</taxon>
        <taxon>Hyalomminae</taxon>
        <taxon>Hyalomma</taxon>
    </lineage>
</organism>
<reference evidence="1" key="1">
    <citation type="submission" date="2020-05" db="EMBL/GenBank/DDBJ databases">
        <title>Large-scale comparative analyses of tick genomes elucidate their genetic diversity and vector capacities.</title>
        <authorList>
            <person name="Jia N."/>
            <person name="Wang J."/>
            <person name="Shi W."/>
            <person name="Du L."/>
            <person name="Sun Y."/>
            <person name="Zhan W."/>
            <person name="Jiang J."/>
            <person name="Wang Q."/>
            <person name="Zhang B."/>
            <person name="Ji P."/>
            <person name="Sakyi L.B."/>
            <person name="Cui X."/>
            <person name="Yuan T."/>
            <person name="Jiang B."/>
            <person name="Yang W."/>
            <person name="Lam T.T.-Y."/>
            <person name="Chang Q."/>
            <person name="Ding S."/>
            <person name="Wang X."/>
            <person name="Zhu J."/>
            <person name="Ruan X."/>
            <person name="Zhao L."/>
            <person name="Wei J."/>
            <person name="Que T."/>
            <person name="Du C."/>
            <person name="Cheng J."/>
            <person name="Dai P."/>
            <person name="Han X."/>
            <person name="Huang E."/>
            <person name="Gao Y."/>
            <person name="Liu J."/>
            <person name="Shao H."/>
            <person name="Ye R."/>
            <person name="Li L."/>
            <person name="Wei W."/>
            <person name="Wang X."/>
            <person name="Wang C."/>
            <person name="Yang T."/>
            <person name="Huo Q."/>
            <person name="Li W."/>
            <person name="Guo W."/>
            <person name="Chen H."/>
            <person name="Zhou L."/>
            <person name="Ni X."/>
            <person name="Tian J."/>
            <person name="Zhou Y."/>
            <person name="Sheng Y."/>
            <person name="Liu T."/>
            <person name="Pan Y."/>
            <person name="Xia L."/>
            <person name="Li J."/>
            <person name="Zhao F."/>
            <person name="Cao W."/>
        </authorList>
    </citation>
    <scope>NUCLEOTIDE SEQUENCE</scope>
    <source>
        <strain evidence="1">Hyas-2018</strain>
    </source>
</reference>
<evidence type="ECO:0000313" key="1">
    <source>
        <dbReference type="EMBL" id="KAH6936428.1"/>
    </source>
</evidence>
<gene>
    <name evidence="1" type="ORF">HPB50_017070</name>
</gene>
<proteinExistence type="predicted"/>
<keyword evidence="2" id="KW-1185">Reference proteome</keyword>
<dbReference type="EMBL" id="CM023483">
    <property type="protein sequence ID" value="KAH6936428.1"/>
    <property type="molecule type" value="Genomic_DNA"/>
</dbReference>
<comment type="caution">
    <text evidence="1">The sequence shown here is derived from an EMBL/GenBank/DDBJ whole genome shotgun (WGS) entry which is preliminary data.</text>
</comment>
<protein>
    <submittedName>
        <fullName evidence="1">Uncharacterized protein</fullName>
    </submittedName>
</protein>
<sequence>MTQDMFTSWLCKFGEDMVAEKMHTLDNCTARNIKPKLTTVNLKFLPANMTPKCQHLNQSVIVTVKLQESFAEHAAAAAAAAS</sequence>
<evidence type="ECO:0000313" key="2">
    <source>
        <dbReference type="Proteomes" id="UP000821845"/>
    </source>
</evidence>